<protein>
    <recommendedName>
        <fullName evidence="1">FAD/NAD(P)-binding domain-containing protein</fullName>
    </recommendedName>
</protein>
<feature type="non-terminal residue" evidence="2">
    <location>
        <position position="368"/>
    </location>
</feature>
<organism evidence="2">
    <name type="scientific">marine sediment metagenome</name>
    <dbReference type="NCBI Taxonomy" id="412755"/>
    <lineage>
        <taxon>unclassified sequences</taxon>
        <taxon>metagenomes</taxon>
        <taxon>ecological metagenomes</taxon>
    </lineage>
</organism>
<sequence length="368" mass="39412">MADYELSVGREKAIPIERTKEDKVAIIGSGPAGLACAYDLIREGYPVTVFEAAPQSGGLLRYGIPEYRLPNKVLDNEISYVEELGVEIKTNTPMENLEGIFNQGYEAIFLATGAGISQKMGIPHEDAKGVIHALDFLKQASSGIKVDLGERVAVIGGGNAAVDAARVAKRLGAREVSIVYRRSRAEMPAVSTEVDEAEREGINLHILAAPVRVLTKDDRLTGIQCIQMELGDPDASGRRRPVPIKGSEFNMDVDSVIIAIGQGVDKAMLPKELEYTGWGTLVVDPATLQTNIEGVFAGGDVVSGPSDVIAAVAAGKEAAISIDRYLRGVDLKEGRPTPIKRVKEVSKEGVEARARQAMPILDLKKRGG</sequence>
<dbReference type="EMBL" id="BART01007755">
    <property type="protein sequence ID" value="GAG62912.1"/>
    <property type="molecule type" value="Genomic_DNA"/>
</dbReference>
<dbReference type="SUPFAM" id="SSF51971">
    <property type="entry name" value="Nucleotide-binding domain"/>
    <property type="match status" value="1"/>
</dbReference>
<dbReference type="InterPro" id="IPR023753">
    <property type="entry name" value="FAD/NAD-binding_dom"/>
</dbReference>
<comment type="caution">
    <text evidence="2">The sequence shown here is derived from an EMBL/GenBank/DDBJ whole genome shotgun (WGS) entry which is preliminary data.</text>
</comment>
<dbReference type="PANTHER" id="PTHR42783">
    <property type="entry name" value="GLUTAMATE SYNTHASE [NADPH] SMALL CHAIN"/>
    <property type="match status" value="1"/>
</dbReference>
<accession>X0ZYD5</accession>
<dbReference type="AlphaFoldDB" id="X0ZYD5"/>
<dbReference type="PANTHER" id="PTHR42783:SF3">
    <property type="entry name" value="GLUTAMATE SYNTHASE [NADPH] SMALL CHAIN-RELATED"/>
    <property type="match status" value="1"/>
</dbReference>
<dbReference type="Pfam" id="PF07992">
    <property type="entry name" value="Pyr_redox_2"/>
    <property type="match status" value="1"/>
</dbReference>
<dbReference type="InterPro" id="IPR036188">
    <property type="entry name" value="FAD/NAD-bd_sf"/>
</dbReference>
<name>X0ZYD5_9ZZZZ</name>
<proteinExistence type="predicted"/>
<evidence type="ECO:0000259" key="1">
    <source>
        <dbReference type="Pfam" id="PF07992"/>
    </source>
</evidence>
<dbReference type="Gene3D" id="3.50.50.60">
    <property type="entry name" value="FAD/NAD(P)-binding domain"/>
    <property type="match status" value="2"/>
</dbReference>
<dbReference type="GO" id="GO:0016491">
    <property type="term" value="F:oxidoreductase activity"/>
    <property type="evidence" value="ECO:0007669"/>
    <property type="project" value="InterPro"/>
</dbReference>
<reference evidence="2" key="1">
    <citation type="journal article" date="2014" name="Front. Microbiol.">
        <title>High frequency of phylogenetically diverse reductive dehalogenase-homologous genes in deep subseafloor sedimentary metagenomes.</title>
        <authorList>
            <person name="Kawai M."/>
            <person name="Futagami T."/>
            <person name="Toyoda A."/>
            <person name="Takaki Y."/>
            <person name="Nishi S."/>
            <person name="Hori S."/>
            <person name="Arai W."/>
            <person name="Tsubouchi T."/>
            <person name="Morono Y."/>
            <person name="Uchiyama I."/>
            <person name="Ito T."/>
            <person name="Fujiyama A."/>
            <person name="Inagaki F."/>
            <person name="Takami H."/>
        </authorList>
    </citation>
    <scope>NUCLEOTIDE SEQUENCE</scope>
    <source>
        <strain evidence="2">Expedition CK06-06</strain>
    </source>
</reference>
<dbReference type="PRINTS" id="PR00419">
    <property type="entry name" value="ADXRDTASE"/>
</dbReference>
<feature type="domain" description="FAD/NAD(P)-binding" evidence="1">
    <location>
        <begin position="23"/>
        <end position="315"/>
    </location>
</feature>
<evidence type="ECO:0000313" key="2">
    <source>
        <dbReference type="EMBL" id="GAG62912.1"/>
    </source>
</evidence>
<gene>
    <name evidence="2" type="ORF">S01H4_17578</name>
</gene>